<comment type="caution">
    <text evidence="9">The sequence shown here is derived from an EMBL/GenBank/DDBJ whole genome shotgun (WGS) entry which is preliminary data.</text>
</comment>
<evidence type="ECO:0000313" key="9">
    <source>
        <dbReference type="EMBL" id="KAF3441029.1"/>
    </source>
</evidence>
<keyword evidence="4" id="KW-0479">Metal-binding</keyword>
<dbReference type="Proteomes" id="UP000796880">
    <property type="component" value="Unassembled WGS sequence"/>
</dbReference>
<keyword evidence="5" id="KW-0863">Zinc-finger</keyword>
<comment type="subcellular location">
    <subcellularLocation>
        <location evidence="1">Cytoplasm</location>
    </subcellularLocation>
</comment>
<evidence type="ECO:0000256" key="4">
    <source>
        <dbReference type="ARBA" id="ARBA00022723"/>
    </source>
</evidence>
<dbReference type="PANTHER" id="PTHR33059:SF76">
    <property type="entry name" value="FCS-LIKE ZINC FINGER 7"/>
    <property type="match status" value="1"/>
</dbReference>
<accession>A0A8K0E7Q7</accession>
<feature type="compositionally biased region" description="Polar residues" evidence="7">
    <location>
        <begin position="159"/>
        <end position="172"/>
    </location>
</feature>
<organism evidence="9 10">
    <name type="scientific">Rhamnella rubrinervis</name>
    <dbReference type="NCBI Taxonomy" id="2594499"/>
    <lineage>
        <taxon>Eukaryota</taxon>
        <taxon>Viridiplantae</taxon>
        <taxon>Streptophyta</taxon>
        <taxon>Embryophyta</taxon>
        <taxon>Tracheophyta</taxon>
        <taxon>Spermatophyta</taxon>
        <taxon>Magnoliopsida</taxon>
        <taxon>eudicotyledons</taxon>
        <taxon>Gunneridae</taxon>
        <taxon>Pentapetalae</taxon>
        <taxon>rosids</taxon>
        <taxon>fabids</taxon>
        <taxon>Rosales</taxon>
        <taxon>Rhamnaceae</taxon>
        <taxon>rhamnoid group</taxon>
        <taxon>Rhamneae</taxon>
        <taxon>Rhamnella</taxon>
    </lineage>
</organism>
<evidence type="ECO:0000256" key="1">
    <source>
        <dbReference type="ARBA" id="ARBA00004496"/>
    </source>
</evidence>
<dbReference type="InterPro" id="IPR007650">
    <property type="entry name" value="Zf-FLZ_dom"/>
</dbReference>
<evidence type="ECO:0000256" key="3">
    <source>
        <dbReference type="ARBA" id="ARBA00022490"/>
    </source>
</evidence>
<dbReference type="PANTHER" id="PTHR33059">
    <property type="entry name" value="FCS-LIKE ZINC FINGER 5"/>
    <property type="match status" value="1"/>
</dbReference>
<keyword evidence="10" id="KW-1185">Reference proteome</keyword>
<feature type="zinc finger region" description="FLZ-type" evidence="6">
    <location>
        <begin position="100"/>
        <end position="144"/>
    </location>
</feature>
<proteinExistence type="inferred from homology"/>
<evidence type="ECO:0000256" key="7">
    <source>
        <dbReference type="SAM" id="MobiDB-lite"/>
    </source>
</evidence>
<sequence>MLLGKRSRPEIRRTTSMTGITSFDLSNVEAQEQPDLYQNPIINGGVVGPELADHHQNYNNMSFGTKTSYEEHQHHFLSTMLSPRNNNHGRNSQDFVETAHFLRTCSLCKRRLASGRDIYMYRGDTAFCSLECREQQMKQDERKEKCKAMATKNNDDRLASSSTENSKGSGKSETVAAA</sequence>
<evidence type="ECO:0000256" key="2">
    <source>
        <dbReference type="ARBA" id="ARBA00009374"/>
    </source>
</evidence>
<evidence type="ECO:0000256" key="5">
    <source>
        <dbReference type="ARBA" id="ARBA00022771"/>
    </source>
</evidence>
<name>A0A8K0E7Q7_9ROSA</name>
<gene>
    <name evidence="9" type="ORF">FNV43_RR19315</name>
</gene>
<feature type="compositionally biased region" description="Basic and acidic residues" evidence="7">
    <location>
        <begin position="143"/>
        <end position="158"/>
    </location>
</feature>
<dbReference type="AlphaFoldDB" id="A0A8K0E7Q7"/>
<dbReference type="OrthoDB" id="1925036at2759"/>
<evidence type="ECO:0000256" key="6">
    <source>
        <dbReference type="PROSITE-ProRule" id="PRU01131"/>
    </source>
</evidence>
<dbReference type="Pfam" id="PF04570">
    <property type="entry name" value="zf-FLZ"/>
    <property type="match status" value="1"/>
</dbReference>
<dbReference type="GO" id="GO:0005737">
    <property type="term" value="C:cytoplasm"/>
    <property type="evidence" value="ECO:0007669"/>
    <property type="project" value="UniProtKB-SubCell"/>
</dbReference>
<dbReference type="GO" id="GO:0008270">
    <property type="term" value="F:zinc ion binding"/>
    <property type="evidence" value="ECO:0007669"/>
    <property type="project" value="UniProtKB-KW"/>
</dbReference>
<dbReference type="PROSITE" id="PS51795">
    <property type="entry name" value="ZF_FLZ"/>
    <property type="match status" value="1"/>
</dbReference>
<comment type="similarity">
    <text evidence="2">Belongs to the FLZ family.</text>
</comment>
<feature type="region of interest" description="Disordered" evidence="7">
    <location>
        <begin position="143"/>
        <end position="178"/>
    </location>
</feature>
<reference evidence="9" key="1">
    <citation type="submission" date="2020-03" db="EMBL/GenBank/DDBJ databases">
        <title>A high-quality chromosome-level genome assembly of a woody plant with both climbing and erect habits, Rhamnella rubrinervis.</title>
        <authorList>
            <person name="Lu Z."/>
            <person name="Yang Y."/>
            <person name="Zhu X."/>
            <person name="Sun Y."/>
        </authorList>
    </citation>
    <scope>NUCLEOTIDE SEQUENCE</scope>
    <source>
        <strain evidence="9">BYM</strain>
        <tissue evidence="9">Leaf</tissue>
    </source>
</reference>
<keyword evidence="5" id="KW-0862">Zinc</keyword>
<dbReference type="EMBL" id="VOIH02000008">
    <property type="protein sequence ID" value="KAF3441029.1"/>
    <property type="molecule type" value="Genomic_DNA"/>
</dbReference>
<feature type="domain" description="FLZ-type" evidence="8">
    <location>
        <begin position="100"/>
        <end position="144"/>
    </location>
</feature>
<evidence type="ECO:0000313" key="10">
    <source>
        <dbReference type="Proteomes" id="UP000796880"/>
    </source>
</evidence>
<keyword evidence="3" id="KW-0963">Cytoplasm</keyword>
<evidence type="ECO:0000259" key="8">
    <source>
        <dbReference type="PROSITE" id="PS51795"/>
    </source>
</evidence>
<protein>
    <recommendedName>
        <fullName evidence="8">FLZ-type domain-containing protein</fullName>
    </recommendedName>
</protein>